<sequence length="110" mass="12049">MKKIAIVLLSISLLFGGFSTAPVQAETLNETIPKVESMSISMEVSDTRLYRVGETIHSTIYYNKLGWSGTLTLFAVMPEPGNANYYRAAYKGTVFCSGNCIAPTSIQNEE</sequence>
<organism evidence="2 3">
    <name type="scientific">Metasolibacillus meyeri</name>
    <dbReference type="NCBI Taxonomy" id="1071052"/>
    <lineage>
        <taxon>Bacteria</taxon>
        <taxon>Bacillati</taxon>
        <taxon>Bacillota</taxon>
        <taxon>Bacilli</taxon>
        <taxon>Bacillales</taxon>
        <taxon>Caryophanaceae</taxon>
        <taxon>Metasolibacillus</taxon>
    </lineage>
</organism>
<dbReference type="RefSeq" id="WP_326122866.1">
    <property type="nucleotide sequence ID" value="NZ_JARSFG010000010.1"/>
</dbReference>
<evidence type="ECO:0000313" key="2">
    <source>
        <dbReference type="EMBL" id="MEC1178334.1"/>
    </source>
</evidence>
<keyword evidence="3" id="KW-1185">Reference proteome</keyword>
<protein>
    <submittedName>
        <fullName evidence="2">Uncharacterized protein</fullName>
    </submittedName>
</protein>
<proteinExistence type="predicted"/>
<accession>A0AAW9NRI2</accession>
<keyword evidence="1" id="KW-0732">Signal</keyword>
<feature type="signal peptide" evidence="1">
    <location>
        <begin position="1"/>
        <end position="25"/>
    </location>
</feature>
<evidence type="ECO:0000256" key="1">
    <source>
        <dbReference type="SAM" id="SignalP"/>
    </source>
</evidence>
<dbReference type="Proteomes" id="UP001344888">
    <property type="component" value="Unassembled WGS sequence"/>
</dbReference>
<gene>
    <name evidence="2" type="ORF">P9B03_07560</name>
</gene>
<evidence type="ECO:0000313" key="3">
    <source>
        <dbReference type="Proteomes" id="UP001344888"/>
    </source>
</evidence>
<dbReference type="AlphaFoldDB" id="A0AAW9NRI2"/>
<reference evidence="2 3" key="1">
    <citation type="submission" date="2023-03" db="EMBL/GenBank/DDBJ databases">
        <title>Bacillus Genome Sequencing.</title>
        <authorList>
            <person name="Dunlap C."/>
        </authorList>
    </citation>
    <scope>NUCLEOTIDE SEQUENCE [LARGE SCALE GENOMIC DNA]</scope>
    <source>
        <strain evidence="2 3">B-59205</strain>
    </source>
</reference>
<comment type="caution">
    <text evidence="2">The sequence shown here is derived from an EMBL/GenBank/DDBJ whole genome shotgun (WGS) entry which is preliminary data.</text>
</comment>
<name>A0AAW9NRI2_9BACL</name>
<dbReference type="EMBL" id="JARSFG010000010">
    <property type="protein sequence ID" value="MEC1178334.1"/>
    <property type="molecule type" value="Genomic_DNA"/>
</dbReference>
<feature type="chain" id="PRO_5043578204" evidence="1">
    <location>
        <begin position="26"/>
        <end position="110"/>
    </location>
</feature>